<reference evidence="1 2" key="1">
    <citation type="journal article" date="2021" name="Hortic Res">
        <title>The domestication of Cucurbita argyrosperma as revealed by the genome of its wild relative.</title>
        <authorList>
            <person name="Barrera-Redondo J."/>
            <person name="Sanchez-de la Vega G."/>
            <person name="Aguirre-Liguori J.A."/>
            <person name="Castellanos-Morales G."/>
            <person name="Gutierrez-Guerrero Y.T."/>
            <person name="Aguirre-Dugua X."/>
            <person name="Aguirre-Planter E."/>
            <person name="Tenaillon M.I."/>
            <person name="Lira-Saade R."/>
            <person name="Eguiarte L.E."/>
        </authorList>
    </citation>
    <scope>NUCLEOTIDE SEQUENCE [LARGE SCALE GENOMIC DNA]</scope>
    <source>
        <strain evidence="1">JBR-2021</strain>
    </source>
</reference>
<accession>A0AAV6NLT9</accession>
<gene>
    <name evidence="1" type="ORF">SDJN03_08428</name>
</gene>
<organism evidence="1 2">
    <name type="scientific">Cucurbita argyrosperma subsp. sororia</name>
    <dbReference type="NCBI Taxonomy" id="37648"/>
    <lineage>
        <taxon>Eukaryota</taxon>
        <taxon>Viridiplantae</taxon>
        <taxon>Streptophyta</taxon>
        <taxon>Embryophyta</taxon>
        <taxon>Tracheophyta</taxon>
        <taxon>Spermatophyta</taxon>
        <taxon>Magnoliopsida</taxon>
        <taxon>eudicotyledons</taxon>
        <taxon>Gunneridae</taxon>
        <taxon>Pentapetalae</taxon>
        <taxon>rosids</taxon>
        <taxon>fabids</taxon>
        <taxon>Cucurbitales</taxon>
        <taxon>Cucurbitaceae</taxon>
        <taxon>Cucurbiteae</taxon>
        <taxon>Cucurbita</taxon>
    </lineage>
</organism>
<proteinExistence type="predicted"/>
<dbReference type="AlphaFoldDB" id="A0AAV6NLT9"/>
<dbReference type="Proteomes" id="UP000685013">
    <property type="component" value="Chromosome 5"/>
</dbReference>
<protein>
    <submittedName>
        <fullName evidence="1">Uncharacterized protein</fullName>
    </submittedName>
</protein>
<comment type="caution">
    <text evidence="1">The sequence shown here is derived from an EMBL/GenBank/DDBJ whole genome shotgun (WGS) entry which is preliminary data.</text>
</comment>
<dbReference type="EMBL" id="JAGKQH010000005">
    <property type="protein sequence ID" value="KAG6598650.1"/>
    <property type="molecule type" value="Genomic_DNA"/>
</dbReference>
<evidence type="ECO:0000313" key="2">
    <source>
        <dbReference type="Proteomes" id="UP000685013"/>
    </source>
</evidence>
<keyword evidence="2" id="KW-1185">Reference proteome</keyword>
<name>A0AAV6NLT9_9ROSI</name>
<evidence type="ECO:0000313" key="1">
    <source>
        <dbReference type="EMBL" id="KAG6598650.1"/>
    </source>
</evidence>
<feature type="non-terminal residue" evidence="1">
    <location>
        <position position="1"/>
    </location>
</feature>
<sequence>MGPTTTSFIEYGFSTCQSLLCFRGPTTDSSDGGRNFAPFWRTSLFFLESFRLLLCRLSSAYPVQWVCQCSIKSKASVVGFFGHLFTEDL</sequence>